<dbReference type="AlphaFoldDB" id="A0A2G2VGW8"/>
<proteinExistence type="inferred from homology"/>
<keyword evidence="3" id="KW-0436">Ligase</keyword>
<evidence type="ECO:0000256" key="1">
    <source>
        <dbReference type="ARBA" id="ARBA00005703"/>
    </source>
</evidence>
<name>A0A2G2VGW8_CAPBA</name>
<accession>A0A2G2VGW8</accession>
<dbReference type="Proteomes" id="UP000224567">
    <property type="component" value="Unassembled WGS sequence"/>
</dbReference>
<dbReference type="Pfam" id="PF04127">
    <property type="entry name" value="DFP"/>
    <property type="match status" value="1"/>
</dbReference>
<dbReference type="SUPFAM" id="SSF102645">
    <property type="entry name" value="CoaB-like"/>
    <property type="match status" value="1"/>
</dbReference>
<dbReference type="InterPro" id="IPR035929">
    <property type="entry name" value="CoaB-like_sf"/>
</dbReference>
<gene>
    <name evidence="3" type="ORF">CQW23_28544</name>
</gene>
<dbReference type="InterPro" id="IPR007085">
    <property type="entry name" value="DNA/pantothenate-metab_flavo_C"/>
</dbReference>
<evidence type="ECO:0000259" key="2">
    <source>
        <dbReference type="Pfam" id="PF04127"/>
    </source>
</evidence>
<reference evidence="4" key="2">
    <citation type="journal article" date="2017" name="J. Anim. Genet.">
        <title>Multiple reference genome sequences of hot pepper reveal the massive evolution of plant disease resistance genes by retroduplication.</title>
        <authorList>
            <person name="Kim S."/>
            <person name="Park J."/>
            <person name="Yeom S.-I."/>
            <person name="Kim Y.-M."/>
            <person name="Seo E."/>
            <person name="Kim K.-T."/>
            <person name="Kim M.-S."/>
            <person name="Lee J.M."/>
            <person name="Cheong K."/>
            <person name="Shin H.-S."/>
            <person name="Kim S.-B."/>
            <person name="Han K."/>
            <person name="Lee J."/>
            <person name="Park M."/>
            <person name="Lee H.-A."/>
            <person name="Lee H.-Y."/>
            <person name="Lee Y."/>
            <person name="Oh S."/>
            <person name="Lee J.H."/>
            <person name="Choi E."/>
            <person name="Choi E."/>
            <person name="Lee S.E."/>
            <person name="Jeon J."/>
            <person name="Kim H."/>
            <person name="Choi G."/>
            <person name="Song H."/>
            <person name="Lee J."/>
            <person name="Lee S.-C."/>
            <person name="Kwon J.-K."/>
            <person name="Lee H.-Y."/>
            <person name="Koo N."/>
            <person name="Hong Y."/>
            <person name="Kim R.W."/>
            <person name="Kang W.-H."/>
            <person name="Huh J.H."/>
            <person name="Kang B.-C."/>
            <person name="Yang T.-J."/>
            <person name="Lee Y.-H."/>
            <person name="Bennetzen J.L."/>
            <person name="Choi D."/>
        </authorList>
    </citation>
    <scope>NUCLEOTIDE SEQUENCE [LARGE SCALE GENOMIC DNA]</scope>
    <source>
        <strain evidence="4">cv. PBC81</strain>
    </source>
</reference>
<reference evidence="3 4" key="1">
    <citation type="journal article" date="2017" name="Genome Biol.">
        <title>New reference genome sequences of hot pepper reveal the massive evolution of plant disease-resistance genes by retroduplication.</title>
        <authorList>
            <person name="Kim S."/>
            <person name="Park J."/>
            <person name="Yeom S.I."/>
            <person name="Kim Y.M."/>
            <person name="Seo E."/>
            <person name="Kim K.T."/>
            <person name="Kim M.S."/>
            <person name="Lee J.M."/>
            <person name="Cheong K."/>
            <person name="Shin H.S."/>
            <person name="Kim S.B."/>
            <person name="Han K."/>
            <person name="Lee J."/>
            <person name="Park M."/>
            <person name="Lee H.A."/>
            <person name="Lee H.Y."/>
            <person name="Lee Y."/>
            <person name="Oh S."/>
            <person name="Lee J.H."/>
            <person name="Choi E."/>
            <person name="Choi E."/>
            <person name="Lee S.E."/>
            <person name="Jeon J."/>
            <person name="Kim H."/>
            <person name="Choi G."/>
            <person name="Song H."/>
            <person name="Lee J."/>
            <person name="Lee S.C."/>
            <person name="Kwon J.K."/>
            <person name="Lee H.Y."/>
            <person name="Koo N."/>
            <person name="Hong Y."/>
            <person name="Kim R.W."/>
            <person name="Kang W.H."/>
            <person name="Huh J.H."/>
            <person name="Kang B.C."/>
            <person name="Yang T.J."/>
            <person name="Lee Y.H."/>
            <person name="Bennetzen J.L."/>
            <person name="Choi D."/>
        </authorList>
    </citation>
    <scope>NUCLEOTIDE SEQUENCE [LARGE SCALE GENOMIC DNA]</scope>
    <source>
        <strain evidence="4">cv. PBC81</strain>
    </source>
</reference>
<dbReference type="PANTHER" id="PTHR12290">
    <property type="entry name" value="CORNICHON-RELATED"/>
    <property type="match status" value="1"/>
</dbReference>
<dbReference type="EMBL" id="MLFT02000012">
    <property type="protein sequence ID" value="PHT32207.1"/>
    <property type="molecule type" value="Genomic_DNA"/>
</dbReference>
<evidence type="ECO:0000313" key="4">
    <source>
        <dbReference type="Proteomes" id="UP000224567"/>
    </source>
</evidence>
<dbReference type="GO" id="GO:0015937">
    <property type="term" value="P:coenzyme A biosynthetic process"/>
    <property type="evidence" value="ECO:0007669"/>
    <property type="project" value="UniProtKB-ARBA"/>
</dbReference>
<feature type="domain" description="DNA/pantothenate metabolism flavoprotein C-terminal" evidence="2">
    <location>
        <begin position="154"/>
        <end position="261"/>
    </location>
</feature>
<comment type="caution">
    <text evidence="3">The sequence shown here is derived from an EMBL/GenBank/DDBJ whole genome shotgun (WGS) entry which is preliminary data.</text>
</comment>
<organism evidence="3 4">
    <name type="scientific">Capsicum baccatum</name>
    <name type="common">Peruvian pepper</name>
    <dbReference type="NCBI Taxonomy" id="33114"/>
    <lineage>
        <taxon>Eukaryota</taxon>
        <taxon>Viridiplantae</taxon>
        <taxon>Streptophyta</taxon>
        <taxon>Embryophyta</taxon>
        <taxon>Tracheophyta</taxon>
        <taxon>Spermatophyta</taxon>
        <taxon>Magnoliopsida</taxon>
        <taxon>eudicotyledons</taxon>
        <taxon>Gunneridae</taxon>
        <taxon>Pentapetalae</taxon>
        <taxon>asterids</taxon>
        <taxon>lamiids</taxon>
        <taxon>Solanales</taxon>
        <taxon>Solanaceae</taxon>
        <taxon>Solanoideae</taxon>
        <taxon>Capsiceae</taxon>
        <taxon>Capsicum</taxon>
    </lineage>
</organism>
<dbReference type="OrthoDB" id="70224at2759"/>
<evidence type="ECO:0000313" key="3">
    <source>
        <dbReference type="EMBL" id="PHT32207.1"/>
    </source>
</evidence>
<protein>
    <submittedName>
        <fullName evidence="3">Phosphopantothenate--cysteine ligase 1</fullName>
    </submittedName>
</protein>
<keyword evidence="4" id="KW-1185">Reference proteome</keyword>
<dbReference type="STRING" id="33114.A0A2G2VGW8"/>
<dbReference type="Gene3D" id="3.40.50.10300">
    <property type="entry name" value="CoaB-like"/>
    <property type="match status" value="2"/>
</dbReference>
<dbReference type="GO" id="GO:0016874">
    <property type="term" value="F:ligase activity"/>
    <property type="evidence" value="ECO:0007669"/>
    <property type="project" value="UniProtKB-KW"/>
</dbReference>
<sequence length="293" mass="32291">MTIANAIDLTLSLSSCSENGKANRVVCVTSGGTTVPLEKRCVRYIDNFSSGHRGSASTEYFLKAGYSVIFLYRRGTCQPFCRSLPEDPLLECFTSTDDSNIQGLLGVTLGIGGGDVGGGERGFIYHCCLVDHFLLFSEPIILQLIAVSLRSLGLSAMFYLAAAVSDFYVPWESMTIHKIQSGSGPLDMRLAQVPKMLYVLRNEWAPLAFCISFKLETDTDILLGKADMALKKYKMHMVVANELSTRKEEVIVVTEQEKITVRRDTTQLGADVEDPLINLVVDRHSAYINHSDA</sequence>
<comment type="similarity">
    <text evidence="1">Belongs to the PPC synthetase family.</text>
</comment>